<gene>
    <name evidence="7" type="ORF">Asru_0133_02</name>
</gene>
<dbReference type="EMBL" id="BANB01000133">
    <property type="protein sequence ID" value="GAN76628.1"/>
    <property type="molecule type" value="Genomic_DNA"/>
</dbReference>
<evidence type="ECO:0000256" key="5">
    <source>
        <dbReference type="ARBA" id="ARBA00023136"/>
    </source>
</evidence>
<feature type="transmembrane region" description="Helical" evidence="6">
    <location>
        <begin position="115"/>
        <end position="137"/>
    </location>
</feature>
<keyword evidence="5 6" id="KW-0472">Membrane</keyword>
<comment type="subcellular location">
    <subcellularLocation>
        <location evidence="1">Membrane</location>
        <topology evidence="1">Multi-pass membrane protein</topology>
    </subcellularLocation>
</comment>
<proteinExistence type="inferred from homology"/>
<dbReference type="GO" id="GO:0016020">
    <property type="term" value="C:membrane"/>
    <property type="evidence" value="ECO:0007669"/>
    <property type="project" value="UniProtKB-SubCell"/>
</dbReference>
<accession>A0A0D6P608</accession>
<dbReference type="RefSeq" id="WP_277813925.1">
    <property type="nucleotide sequence ID" value="NZ_BANB01000133.1"/>
</dbReference>
<dbReference type="PIRSF" id="PIRSF005859">
    <property type="entry name" value="PBR"/>
    <property type="match status" value="1"/>
</dbReference>
<organism evidence="7 8">
    <name type="scientific">Acidisphaera rubrifaciens HS-AP3</name>
    <dbReference type="NCBI Taxonomy" id="1231350"/>
    <lineage>
        <taxon>Bacteria</taxon>
        <taxon>Pseudomonadati</taxon>
        <taxon>Pseudomonadota</taxon>
        <taxon>Alphaproteobacteria</taxon>
        <taxon>Acetobacterales</taxon>
        <taxon>Acetobacteraceae</taxon>
        <taxon>Acidisphaera</taxon>
    </lineage>
</organism>
<evidence type="ECO:0000313" key="8">
    <source>
        <dbReference type="Proteomes" id="UP000032680"/>
    </source>
</evidence>
<reference evidence="7 8" key="1">
    <citation type="submission" date="2012-11" db="EMBL/GenBank/DDBJ databases">
        <title>Whole genome sequence of Acidisphaera rubrifaciens HS-AP3.</title>
        <authorList>
            <person name="Azuma Y."/>
            <person name="Higashiura N."/>
            <person name="Hirakawa H."/>
            <person name="Matsushita K."/>
        </authorList>
    </citation>
    <scope>NUCLEOTIDE SEQUENCE [LARGE SCALE GENOMIC DNA]</scope>
    <source>
        <strain evidence="7 8">HS-AP3</strain>
    </source>
</reference>
<dbReference type="FunFam" id="1.20.1260.100:FF:000001">
    <property type="entry name" value="translocator protein 2"/>
    <property type="match status" value="1"/>
</dbReference>
<feature type="transmembrane region" description="Helical" evidence="6">
    <location>
        <begin position="86"/>
        <end position="103"/>
    </location>
</feature>
<dbReference type="InterPro" id="IPR004307">
    <property type="entry name" value="TspO_MBR"/>
</dbReference>
<dbReference type="Pfam" id="PF03073">
    <property type="entry name" value="TspO_MBR"/>
    <property type="match status" value="1"/>
</dbReference>
<keyword evidence="4 6" id="KW-1133">Transmembrane helix</keyword>
<dbReference type="Proteomes" id="UP000032680">
    <property type="component" value="Unassembled WGS sequence"/>
</dbReference>
<evidence type="ECO:0000313" key="7">
    <source>
        <dbReference type="EMBL" id="GAN76628.1"/>
    </source>
</evidence>
<dbReference type="CDD" id="cd15904">
    <property type="entry name" value="TSPO_MBR"/>
    <property type="match status" value="1"/>
</dbReference>
<evidence type="ECO:0000256" key="4">
    <source>
        <dbReference type="ARBA" id="ARBA00022989"/>
    </source>
</evidence>
<evidence type="ECO:0000256" key="6">
    <source>
        <dbReference type="SAM" id="Phobius"/>
    </source>
</evidence>
<keyword evidence="8" id="KW-1185">Reference proteome</keyword>
<dbReference type="GO" id="GO:0033013">
    <property type="term" value="P:tetrapyrrole metabolic process"/>
    <property type="evidence" value="ECO:0007669"/>
    <property type="project" value="UniProtKB-ARBA"/>
</dbReference>
<sequence length="140" mass="15554">MLVALSAGAVTATSVHTWYLSLRRPPGTPPNWVFGPVWTTLYLMMAGAAWLVWRRTGGGRALRLWGWQLLANALWTPAFFGLRLPGLALLVMGVLVVLLGRTVRIFGRIVPLAALLLLPYCVWVLYATYLTAGFWWLNGD</sequence>
<dbReference type="PANTHER" id="PTHR10057:SF0">
    <property type="entry name" value="TRANSLOCATOR PROTEIN"/>
    <property type="match status" value="1"/>
</dbReference>
<evidence type="ECO:0000256" key="3">
    <source>
        <dbReference type="ARBA" id="ARBA00022692"/>
    </source>
</evidence>
<dbReference type="Gene3D" id="1.20.1260.100">
    <property type="entry name" value="TspO/MBR protein"/>
    <property type="match status" value="1"/>
</dbReference>
<evidence type="ECO:0000256" key="1">
    <source>
        <dbReference type="ARBA" id="ARBA00004141"/>
    </source>
</evidence>
<comment type="similarity">
    <text evidence="2">Belongs to the TspO/BZRP family.</text>
</comment>
<comment type="caution">
    <text evidence="7">The sequence shown here is derived from an EMBL/GenBank/DDBJ whole genome shotgun (WGS) entry which is preliminary data.</text>
</comment>
<dbReference type="PANTHER" id="PTHR10057">
    <property type="entry name" value="PERIPHERAL-TYPE BENZODIAZEPINE RECEPTOR"/>
    <property type="match status" value="1"/>
</dbReference>
<keyword evidence="3 6" id="KW-0812">Transmembrane</keyword>
<evidence type="ECO:0000256" key="2">
    <source>
        <dbReference type="ARBA" id="ARBA00007524"/>
    </source>
</evidence>
<protein>
    <submittedName>
        <fullName evidence="7">Transcriptional negative regulator of photosynthesis CrtK/TspO/MBR</fullName>
    </submittedName>
</protein>
<name>A0A0D6P608_9PROT</name>
<feature type="transmembrane region" description="Helical" evidence="6">
    <location>
        <begin position="33"/>
        <end position="52"/>
    </location>
</feature>
<dbReference type="InterPro" id="IPR038330">
    <property type="entry name" value="TspO/MBR-related_sf"/>
</dbReference>
<dbReference type="AlphaFoldDB" id="A0A0D6P608"/>